<accession>A0ABW0E9I5</accession>
<proteinExistence type="predicted"/>
<sequence>MRIQSLKTFLLCLTVGISVSCQRTWHADPALQKTLLGVSETITADAQTEKMIAPYRAKVTKQMAEVIGVAPVSLEKLAVESPAGNFVADLQRIQAEKLTGKPVDIGLMTAGGVRTPIRQGNLTVGDIFELMPFENELMVITVPAVVVKQLLIFAAQPHIYALAPKTISTSNVTYQIQNNQPQNIMIGGQPFDSTRTYTIALSDYLAKGGDNLEFIKNQVSSQKAGMLLREVIIKHIKELTAEGKPVEASVEGRVQVIVPTTILTPVEPKR</sequence>
<comment type="caution">
    <text evidence="2">The sequence shown here is derived from an EMBL/GenBank/DDBJ whole genome shotgun (WGS) entry which is preliminary data.</text>
</comment>
<name>A0ABW0E9I5_9BACT</name>
<evidence type="ECO:0000259" key="1">
    <source>
        <dbReference type="Pfam" id="PF02872"/>
    </source>
</evidence>
<dbReference type="InterPro" id="IPR008334">
    <property type="entry name" value="5'-Nucleotdase_C"/>
</dbReference>
<dbReference type="Pfam" id="PF02872">
    <property type="entry name" value="5_nucleotid_C"/>
    <property type="match status" value="1"/>
</dbReference>
<feature type="domain" description="5'-Nucleotidase C-terminal" evidence="1">
    <location>
        <begin position="78"/>
        <end position="214"/>
    </location>
</feature>
<dbReference type="Proteomes" id="UP001596161">
    <property type="component" value="Unassembled WGS sequence"/>
</dbReference>
<dbReference type="PROSITE" id="PS51257">
    <property type="entry name" value="PROKAR_LIPOPROTEIN"/>
    <property type="match status" value="1"/>
</dbReference>
<dbReference type="InterPro" id="IPR036907">
    <property type="entry name" value="5'-Nucleotdase_C_sf"/>
</dbReference>
<dbReference type="PANTHER" id="PTHR11575">
    <property type="entry name" value="5'-NUCLEOTIDASE-RELATED"/>
    <property type="match status" value="1"/>
</dbReference>
<dbReference type="SUPFAM" id="SSF55816">
    <property type="entry name" value="5'-nucleotidase (syn. UDP-sugar hydrolase), C-terminal domain"/>
    <property type="match status" value="1"/>
</dbReference>
<reference evidence="3" key="1">
    <citation type="journal article" date="2019" name="Int. J. Syst. Evol. Microbiol.">
        <title>The Global Catalogue of Microorganisms (GCM) 10K type strain sequencing project: providing services to taxonomists for standard genome sequencing and annotation.</title>
        <authorList>
            <consortium name="The Broad Institute Genomics Platform"/>
            <consortium name="The Broad Institute Genome Sequencing Center for Infectious Disease"/>
            <person name="Wu L."/>
            <person name="Ma J."/>
        </authorList>
    </citation>
    <scope>NUCLEOTIDE SEQUENCE [LARGE SCALE GENOMIC DNA]</scope>
    <source>
        <strain evidence="3">KACC 12602</strain>
    </source>
</reference>
<dbReference type="RefSeq" id="WP_378015915.1">
    <property type="nucleotide sequence ID" value="NZ_JBHSKT010000001.1"/>
</dbReference>
<organism evidence="2 3">
    <name type="scientific">Adhaeribacter terreus</name>
    <dbReference type="NCBI Taxonomy" id="529703"/>
    <lineage>
        <taxon>Bacteria</taxon>
        <taxon>Pseudomonadati</taxon>
        <taxon>Bacteroidota</taxon>
        <taxon>Cytophagia</taxon>
        <taxon>Cytophagales</taxon>
        <taxon>Hymenobacteraceae</taxon>
        <taxon>Adhaeribacter</taxon>
    </lineage>
</organism>
<dbReference type="Gene3D" id="3.90.780.10">
    <property type="entry name" value="5'-Nucleotidase, C-terminal domain"/>
    <property type="match status" value="1"/>
</dbReference>
<evidence type="ECO:0000313" key="2">
    <source>
        <dbReference type="EMBL" id="MFC5269539.1"/>
    </source>
</evidence>
<dbReference type="PRINTS" id="PR01607">
    <property type="entry name" value="APYRASEFAMLY"/>
</dbReference>
<protein>
    <submittedName>
        <fullName evidence="2">5'-nucleotidase C-terminal domain-containing protein</fullName>
    </submittedName>
</protein>
<keyword evidence="3" id="KW-1185">Reference proteome</keyword>
<dbReference type="PANTHER" id="PTHR11575:SF24">
    <property type="entry name" value="5'-NUCLEOTIDASE"/>
    <property type="match status" value="1"/>
</dbReference>
<gene>
    <name evidence="2" type="ORF">ACFPIB_02880</name>
</gene>
<evidence type="ECO:0000313" key="3">
    <source>
        <dbReference type="Proteomes" id="UP001596161"/>
    </source>
</evidence>
<dbReference type="InterPro" id="IPR006179">
    <property type="entry name" value="5_nucleotidase/apyrase"/>
</dbReference>
<dbReference type="EMBL" id="JBHSKT010000001">
    <property type="protein sequence ID" value="MFC5269539.1"/>
    <property type="molecule type" value="Genomic_DNA"/>
</dbReference>